<evidence type="ECO:0000256" key="11">
    <source>
        <dbReference type="PIRSR" id="PIRSR036489-2"/>
    </source>
</evidence>
<evidence type="ECO:0000259" key="16">
    <source>
        <dbReference type="PROSITE" id="PS50075"/>
    </source>
</evidence>
<evidence type="ECO:0000256" key="8">
    <source>
        <dbReference type="ARBA" id="ARBA00048239"/>
    </source>
</evidence>
<evidence type="ECO:0000256" key="12">
    <source>
        <dbReference type="PIRSR" id="PIRSR036489-3"/>
    </source>
</evidence>
<keyword evidence="3" id="KW-0596">Phosphopantetheine</keyword>
<evidence type="ECO:0000313" key="17">
    <source>
        <dbReference type="Ensembl" id="ENSNBRP00000025220.1"/>
    </source>
</evidence>
<evidence type="ECO:0000256" key="7">
    <source>
        <dbReference type="ARBA" id="ARBA00023002"/>
    </source>
</evidence>
<keyword evidence="5 9" id="KW-0554">One-carbon metabolism</keyword>
<feature type="binding site" evidence="12">
    <location>
        <begin position="616"/>
        <end position="621"/>
    </location>
    <ligand>
        <name>NADP(+)</name>
        <dbReference type="ChEBI" id="CHEBI:58349"/>
    </ligand>
</feature>
<dbReference type="InterPro" id="IPR002376">
    <property type="entry name" value="Formyl_transf_N"/>
</dbReference>
<dbReference type="InterPro" id="IPR005793">
    <property type="entry name" value="Formyl_trans_C"/>
</dbReference>
<dbReference type="Pfam" id="PF02911">
    <property type="entry name" value="Formyl_trans_C"/>
    <property type="match status" value="1"/>
</dbReference>
<feature type="binding site" evidence="12">
    <location>
        <begin position="583"/>
        <end position="586"/>
    </location>
    <ligand>
        <name>NADP(+)</name>
        <dbReference type="ChEBI" id="CHEBI:58349"/>
    </ligand>
</feature>
<dbReference type="SUPFAM" id="SSF53720">
    <property type="entry name" value="ALDH-like"/>
    <property type="match status" value="1"/>
</dbReference>
<dbReference type="InterPro" id="IPR037022">
    <property type="entry name" value="Formyl_trans_C_sf"/>
</dbReference>
<dbReference type="FunFam" id="3.40.50.170:FF:000002">
    <property type="entry name" value="10-formyltetrahydrofolate dehydrogenase"/>
    <property type="match status" value="1"/>
</dbReference>
<dbReference type="GO" id="GO:0016620">
    <property type="term" value="F:oxidoreductase activity, acting on the aldehyde or oxo group of donors, NAD or NADP as acceptor"/>
    <property type="evidence" value="ECO:0007669"/>
    <property type="project" value="InterPro"/>
</dbReference>
<feature type="binding site" evidence="12">
    <location>
        <begin position="557"/>
        <end position="559"/>
    </location>
    <ligand>
        <name>NADP(+)</name>
        <dbReference type="ChEBI" id="CHEBI:58349"/>
    </ligand>
</feature>
<evidence type="ECO:0000256" key="13">
    <source>
        <dbReference type="PIRSR" id="PIRSR036489-4"/>
    </source>
</evidence>
<keyword evidence="6 9" id="KW-0521">NADP</keyword>
<reference evidence="17" key="2">
    <citation type="submission" date="2025-09" db="UniProtKB">
        <authorList>
            <consortium name="Ensembl"/>
        </authorList>
    </citation>
    <scope>IDENTIFICATION</scope>
</reference>
<feature type="active site" description="Proton donor" evidence="10">
    <location>
        <position position="693"/>
    </location>
</feature>
<dbReference type="FunFam" id="3.40.605.10:FF:000009">
    <property type="entry name" value="Cytosolic 10-formyltetrahydrofolate dehydrogenase"/>
    <property type="match status" value="1"/>
</dbReference>
<dbReference type="PROSITE" id="PS50075">
    <property type="entry name" value="CARRIER"/>
    <property type="match status" value="1"/>
</dbReference>
<dbReference type="InterPro" id="IPR009081">
    <property type="entry name" value="PP-bd_ACP"/>
</dbReference>
<accession>A0A3Q4HNQ7</accession>
<dbReference type="Gene3D" id="1.10.1200.10">
    <property type="entry name" value="ACP-like"/>
    <property type="match status" value="1"/>
</dbReference>
<reference evidence="17" key="1">
    <citation type="submission" date="2025-08" db="UniProtKB">
        <authorList>
            <consortium name="Ensembl"/>
        </authorList>
    </citation>
    <scope>IDENTIFICATION</scope>
</reference>
<dbReference type="Bgee" id="ENSNBRG00000019241">
    <property type="expression patterns" value="Expressed in skeletal muscle tissue and 3 other cell types or tissues"/>
</dbReference>
<evidence type="ECO:0000256" key="9">
    <source>
        <dbReference type="PIRNR" id="PIRNR036489"/>
    </source>
</evidence>
<dbReference type="InterPro" id="IPR016161">
    <property type="entry name" value="Ald_DH/histidinol_DH"/>
</dbReference>
<organism evidence="17 18">
    <name type="scientific">Neolamprologus brichardi</name>
    <name type="common">Fairy cichlid</name>
    <name type="synonym">Lamprologus brichardi</name>
    <dbReference type="NCBI Taxonomy" id="32507"/>
    <lineage>
        <taxon>Eukaryota</taxon>
        <taxon>Metazoa</taxon>
        <taxon>Chordata</taxon>
        <taxon>Craniata</taxon>
        <taxon>Vertebrata</taxon>
        <taxon>Euteleostomi</taxon>
        <taxon>Actinopterygii</taxon>
        <taxon>Neopterygii</taxon>
        <taxon>Teleostei</taxon>
        <taxon>Neoteleostei</taxon>
        <taxon>Acanthomorphata</taxon>
        <taxon>Ovalentaria</taxon>
        <taxon>Cichlomorphae</taxon>
        <taxon>Cichliformes</taxon>
        <taxon>Cichlidae</taxon>
        <taxon>African cichlids</taxon>
        <taxon>Pseudocrenilabrinae</taxon>
        <taxon>Lamprologini</taxon>
        <taxon>Neolamprologus</taxon>
    </lineage>
</organism>
<dbReference type="AlphaFoldDB" id="A0A3Q4HNQ7"/>
<feature type="binding site" evidence="11">
    <location>
        <position position="163"/>
    </location>
    <ligand>
        <name>(6R)-10-formyltetrahydrofolate</name>
        <dbReference type="ChEBI" id="CHEBI:195366"/>
    </ligand>
</feature>
<evidence type="ECO:0000256" key="10">
    <source>
        <dbReference type="PIRSR" id="PIRSR036489-1"/>
    </source>
</evidence>
<comment type="catalytic activity">
    <reaction evidence="8">
        <text>(6R)-10-formyltetrahydrofolate + NADP(+) + H2O = (6S)-5,6,7,8-tetrahydrofolate + CO2 + NADPH + H(+)</text>
        <dbReference type="Rhea" id="RHEA:10180"/>
        <dbReference type="ChEBI" id="CHEBI:15377"/>
        <dbReference type="ChEBI" id="CHEBI:15378"/>
        <dbReference type="ChEBI" id="CHEBI:16526"/>
        <dbReference type="ChEBI" id="CHEBI:57453"/>
        <dbReference type="ChEBI" id="CHEBI:57783"/>
        <dbReference type="ChEBI" id="CHEBI:58349"/>
        <dbReference type="ChEBI" id="CHEBI:195366"/>
        <dbReference type="EC" id="1.5.1.6"/>
    </reaction>
    <physiologicalReaction direction="left-to-right" evidence="8">
        <dbReference type="Rhea" id="RHEA:10181"/>
    </physiologicalReaction>
</comment>
<dbReference type="GO" id="GO:0005737">
    <property type="term" value="C:cytoplasm"/>
    <property type="evidence" value="ECO:0007669"/>
    <property type="project" value="InterPro"/>
</dbReference>
<dbReference type="SUPFAM" id="SSF50486">
    <property type="entry name" value="FMT C-terminal domain-like"/>
    <property type="match status" value="1"/>
</dbReference>
<comment type="similarity">
    <text evidence="1 9">In the C-terminal section; belongs to the aldehyde dehydrogenase family. ALDH1L subfamily.</text>
</comment>
<evidence type="ECO:0000256" key="2">
    <source>
        <dbReference type="ARBA" id="ARBA00010978"/>
    </source>
</evidence>
<dbReference type="GO" id="GO:0009258">
    <property type="term" value="P:10-formyltetrahydrofolate catabolic process"/>
    <property type="evidence" value="ECO:0007669"/>
    <property type="project" value="UniProtKB-UniRule"/>
</dbReference>
<comment type="similarity">
    <text evidence="2 9">In the N-terminal section; belongs to the GART family.</text>
</comment>
<dbReference type="Pfam" id="PF00550">
    <property type="entry name" value="PP-binding"/>
    <property type="match status" value="1"/>
</dbReference>
<dbReference type="Pfam" id="PF00171">
    <property type="entry name" value="Aldedh"/>
    <property type="match status" value="1"/>
</dbReference>
<feature type="binding site" evidence="12">
    <location>
        <begin position="790"/>
        <end position="792"/>
    </location>
    <ligand>
        <name>NADP(+)</name>
        <dbReference type="ChEBI" id="CHEBI:58349"/>
    </ligand>
</feature>
<dbReference type="FunFam" id="3.10.25.10:FF:000002">
    <property type="entry name" value="10-formyltetrahydrofolate dehydrogenase"/>
    <property type="match status" value="1"/>
</dbReference>
<dbReference type="CDD" id="cd07140">
    <property type="entry name" value="ALDH_F1L_FTFDH"/>
    <property type="match status" value="1"/>
</dbReference>
<sequence>MLSVKLKLVFSLPLQHHYQNKLKLAIIGQSLFGQEVYSNLRKQGHKVVGVFTVPDKDGKADPLAVAAEKEGTPVFKFPRWRVKGKPIPEVVDAYKAVGAELNVMPFCSQFIPMNVIDHPKHGSIIYHPSILPLHRGASAINWTLIHGDKKAGFTVFWADDGLDTGPILLQRECDVEPNDTVDTLYNRFLFPGGIKAMVNLAQPAEAIHNWIRGHDKVPGAWTVIDGQSVTLYGSSMLGGSVPEGQPLDIEGASQAARVAKNGLVLYGTDGKALLVKNLQFEDGKMIPASKYFSSGESASVELTDDEKTMAEEIRNIWKTILSNVPAIEDTTDFFKSGAASMDVVRLVEEVKQKCAGVQLQNEDVYMATTFQDFIQMFVRKLRGEDQEEELVVDYATKDVNNMTVKMPYQCFINSKFEDSENGKTYDSISPTDGSVICKVSYASVGDVDRAVAAAKEAYENGPWGRMNPRDRGSLLYRLADLMEEHQEELATIESIDSGAVYTLALKTHVGMSIQTFRYFAGWCDKIQGKTIPINQARPNRNLTFTKKEPLGVCAIVIPWNYPLMMLAWKSAACLAAGNTLVLKPAQVTPLTALKFAELSVKAGVPKGVINILPGSGGVVGQRLSEHPDIRKLGFTGSTPIGKQIMKSCAVSNLKKVSLELGGKSPLLIFSDCDMDKAVRMGMSSVFFNKGENCIAAGRLFVEESIHDEFIHRVVEEIKKMKIGDPLDRSTDHGPQNHKAHLDKLLEYCEIGVKEGATLVYGGKRVDRPGFFMEPTVFTDVEDHMFIAKEESFGPVMVVSKFKNGDVDGVLQRANDTEYGLASGVFTRDINKAMYVSERLEAGTVFVNTYNKTDVASPFGGFKQSGFGKDLGEKTIGIYYIY</sequence>
<dbReference type="InterPro" id="IPR001555">
    <property type="entry name" value="GART_AS"/>
</dbReference>
<feature type="binding site" evidence="11">
    <location>
        <begin position="109"/>
        <end position="111"/>
    </location>
    <ligand>
        <name>(6R)-10-formyltetrahydrofolate</name>
        <dbReference type="ChEBI" id="CHEBI:195366"/>
    </ligand>
</feature>
<dbReference type="PIRSF" id="PIRSF036489">
    <property type="entry name" value="10-FTHFDH"/>
    <property type="match status" value="1"/>
</dbReference>
<dbReference type="InterPro" id="IPR015590">
    <property type="entry name" value="Aldehyde_DH_dom"/>
</dbReference>
<evidence type="ECO:0000256" key="3">
    <source>
        <dbReference type="ARBA" id="ARBA00022450"/>
    </source>
</evidence>
<evidence type="ECO:0000313" key="18">
    <source>
        <dbReference type="Proteomes" id="UP000261580"/>
    </source>
</evidence>
<dbReference type="FunFam" id="1.10.1200.10:FF:000002">
    <property type="entry name" value="10-formyltetrahydrofolate dehydrogenase"/>
    <property type="match status" value="1"/>
</dbReference>
<feature type="binding site" evidence="12">
    <location>
        <begin position="636"/>
        <end position="637"/>
    </location>
    <ligand>
        <name>NADP(+)</name>
        <dbReference type="ChEBI" id="CHEBI:58349"/>
    </ligand>
</feature>
<dbReference type="InterPro" id="IPR011034">
    <property type="entry name" value="Formyl_transferase-like_C_sf"/>
</dbReference>
<dbReference type="PROSITE" id="PS00070">
    <property type="entry name" value="ALDEHYDE_DEHYDR_CYS"/>
    <property type="match status" value="1"/>
</dbReference>
<dbReference type="Gene3D" id="3.40.605.10">
    <property type="entry name" value="Aldehyde Dehydrogenase, Chain A, domain 1"/>
    <property type="match status" value="1"/>
</dbReference>
<dbReference type="InterPro" id="IPR016162">
    <property type="entry name" value="Ald_DH_N"/>
</dbReference>
<dbReference type="InterPro" id="IPR036477">
    <property type="entry name" value="Formyl_transf_N_sf"/>
</dbReference>
<feature type="binding site" evidence="12">
    <location>
        <position position="743"/>
    </location>
    <ligand>
        <name>NADP(+)</name>
        <dbReference type="ChEBI" id="CHEBI:58349"/>
    </ligand>
</feature>
<feature type="site" description="Essential for catalytic activity" evidence="13">
    <location>
        <position position="163"/>
    </location>
</feature>
<dbReference type="CDD" id="cd08703">
    <property type="entry name" value="FDH_Hydrolase_C"/>
    <property type="match status" value="1"/>
</dbReference>
<protein>
    <recommendedName>
        <fullName evidence="9">10-formyltetrahydrofolate dehydrogenase</fullName>
        <ecNumber evidence="9">1.5.1.6</ecNumber>
    </recommendedName>
</protein>
<dbReference type="Gene3D" id="3.10.25.10">
    <property type="entry name" value="Formyl transferase, C-terminal domain"/>
    <property type="match status" value="1"/>
</dbReference>
<dbReference type="GO" id="GO:0016155">
    <property type="term" value="F:formyltetrahydrofolate dehydrogenase activity"/>
    <property type="evidence" value="ECO:0007669"/>
    <property type="project" value="UniProtKB-UniRule"/>
</dbReference>
<dbReference type="InterPro" id="IPR011407">
    <property type="entry name" value="10_FTHF_DH"/>
</dbReference>
<dbReference type="EC" id="1.5.1.6" evidence="9"/>
<dbReference type="InterPro" id="IPR029510">
    <property type="entry name" value="Ald_DH_CS_GLU"/>
</dbReference>
<evidence type="ECO:0000256" key="15">
    <source>
        <dbReference type="RuleBase" id="RU003345"/>
    </source>
</evidence>
<dbReference type="Proteomes" id="UP000261580">
    <property type="component" value="Unassembled WGS sequence"/>
</dbReference>
<feature type="active site" description="Proton donor" evidence="10">
    <location>
        <position position="127"/>
    </location>
</feature>
<comment type="similarity">
    <text evidence="15">Belongs to the aldehyde dehydrogenase family.</text>
</comment>
<dbReference type="Gene3D" id="3.40.309.10">
    <property type="entry name" value="Aldehyde Dehydrogenase, Chain A, domain 2"/>
    <property type="match status" value="1"/>
</dbReference>
<dbReference type="PROSITE" id="PS00687">
    <property type="entry name" value="ALDEHYDE_DEHYDR_GLU"/>
    <property type="match status" value="1"/>
</dbReference>
<dbReference type="OMA" id="NEQVFMA"/>
<keyword evidence="7 9" id="KW-0560">Oxidoreductase</keyword>
<feature type="active site" evidence="14">
    <location>
        <position position="659"/>
    </location>
</feature>
<evidence type="ECO:0000256" key="6">
    <source>
        <dbReference type="ARBA" id="ARBA00022857"/>
    </source>
</evidence>
<dbReference type="FunFam" id="3.40.309.10:FF:000008">
    <property type="entry name" value="Cytosolic 10-formyltetrahydrofolate dehydrogenase"/>
    <property type="match status" value="1"/>
</dbReference>
<dbReference type="InterPro" id="IPR016160">
    <property type="entry name" value="Ald_DH_CS_CYS"/>
</dbReference>
<evidence type="ECO:0000256" key="5">
    <source>
        <dbReference type="ARBA" id="ARBA00022563"/>
    </source>
</evidence>
<evidence type="ECO:0000256" key="1">
    <source>
        <dbReference type="ARBA" id="ARBA00007995"/>
    </source>
</evidence>
<dbReference type="GO" id="GO:0006730">
    <property type="term" value="P:one-carbon metabolic process"/>
    <property type="evidence" value="ECO:0007669"/>
    <property type="project" value="UniProtKB-KW"/>
</dbReference>
<evidence type="ECO:0000256" key="14">
    <source>
        <dbReference type="PROSITE-ProRule" id="PRU10007"/>
    </source>
</evidence>
<dbReference type="PANTHER" id="PTHR11699">
    <property type="entry name" value="ALDEHYDE DEHYDROGENASE-RELATED"/>
    <property type="match status" value="1"/>
</dbReference>
<dbReference type="SUPFAM" id="SSF47336">
    <property type="entry name" value="ACP-like"/>
    <property type="match status" value="1"/>
</dbReference>
<dbReference type="SUPFAM" id="SSF53328">
    <property type="entry name" value="Formyltransferase"/>
    <property type="match status" value="1"/>
</dbReference>
<dbReference type="InterPro" id="IPR036736">
    <property type="entry name" value="ACP-like_sf"/>
</dbReference>
<keyword evidence="4" id="KW-0597">Phosphoprotein</keyword>
<dbReference type="Ensembl" id="ENSNBRT00000025875.1">
    <property type="protein sequence ID" value="ENSNBRP00000025220.1"/>
    <property type="gene ID" value="ENSNBRG00000019241.1"/>
</dbReference>
<dbReference type="STRING" id="32507.ENSNBRP00000025220"/>
<feature type="domain" description="Carrier" evidence="16">
    <location>
        <begin position="304"/>
        <end position="381"/>
    </location>
</feature>
<keyword evidence="18" id="KW-1185">Reference proteome</keyword>
<feature type="active site" description="Proton acceptor" evidence="10">
    <location>
        <position position="659"/>
    </location>
</feature>
<dbReference type="FunFam" id="3.40.50.12230:FF:000006">
    <property type="entry name" value="10-formyltetrahydrofolate dehydrogenase"/>
    <property type="match status" value="1"/>
</dbReference>
<evidence type="ECO:0000256" key="4">
    <source>
        <dbReference type="ARBA" id="ARBA00022553"/>
    </source>
</evidence>
<name>A0A3Q4HNQ7_NEOBR</name>
<dbReference type="GeneTree" id="ENSGT00940000158018"/>
<dbReference type="Pfam" id="PF00551">
    <property type="entry name" value="Formyl_trans_N"/>
    <property type="match status" value="1"/>
</dbReference>
<dbReference type="InterPro" id="IPR016163">
    <property type="entry name" value="Ald_DH_C"/>
</dbReference>
<dbReference type="Gene3D" id="3.40.50.12230">
    <property type="match status" value="1"/>
</dbReference>
<dbReference type="PROSITE" id="PS00373">
    <property type="entry name" value="GART"/>
    <property type="match status" value="1"/>
</dbReference>
<proteinExistence type="inferred from homology"/>